<dbReference type="Proteomes" id="UP000730482">
    <property type="component" value="Unassembled WGS sequence"/>
</dbReference>
<evidence type="ECO:0000256" key="3">
    <source>
        <dbReference type="ARBA" id="ARBA00022679"/>
    </source>
</evidence>
<dbReference type="InterPro" id="IPR015422">
    <property type="entry name" value="PyrdxlP-dep_Trfase_small"/>
</dbReference>
<dbReference type="Gene3D" id="3.40.640.10">
    <property type="entry name" value="Type I PLP-dependent aspartate aminotransferase-like (Major domain)"/>
    <property type="match status" value="1"/>
</dbReference>
<sequence length="410" mass="43644">MNFLNEVAARFPDAVSLAAGRPYDGFYVADDVERYLRVYRDHLAGTGLSASAIDRTLLQYGRTNGVIGDLIARTLAVDEGIEVPAEAVMVTAGCQEAMIVALRGLCAGPDDVVLAVEPCYVGFTGAARILGIEVVPVPEAADGLDPEAVLRVAREVRASGRRARALYVVPNFANPSGVSMAVAARRRLLEVASEAGLLILEDDPYGLFGLDDEARPTLKALDGAAGGRSVIYLGSFAKSVFPGARVGFLVADQVVVDGAGRRTLLAEELSTVKSMVTVNTSPIAQGVVGGVLVDAEYSLRAANRAKVEFYRRNMRALLAALEHEFGDDEPMTWNTPSGGFFAVLNVPFVADEALVEVSARDYGVLWTPMCFFYGDGGGEGAIRLSCSALEPPRIEEGVRRLGKLVRDLVS</sequence>
<proteinExistence type="predicted"/>
<gene>
    <name evidence="6" type="ORF">KGQ19_36610</name>
</gene>
<comment type="caution">
    <text evidence="6">The sequence shown here is derived from an EMBL/GenBank/DDBJ whole genome shotgun (WGS) entry which is preliminary data.</text>
</comment>
<dbReference type="SUPFAM" id="SSF53383">
    <property type="entry name" value="PLP-dependent transferases"/>
    <property type="match status" value="1"/>
</dbReference>
<keyword evidence="3" id="KW-0808">Transferase</keyword>
<dbReference type="InterPro" id="IPR015421">
    <property type="entry name" value="PyrdxlP-dep_Trfase_major"/>
</dbReference>
<dbReference type="PANTHER" id="PTHR42790">
    <property type="entry name" value="AMINOTRANSFERASE"/>
    <property type="match status" value="1"/>
</dbReference>
<dbReference type="Gene3D" id="3.90.1150.10">
    <property type="entry name" value="Aspartate Aminotransferase, domain 1"/>
    <property type="match status" value="1"/>
</dbReference>
<organism evidence="6 7">
    <name type="scientific">Catenulispora pinistramenti</name>
    <dbReference type="NCBI Taxonomy" id="2705254"/>
    <lineage>
        <taxon>Bacteria</taxon>
        <taxon>Bacillati</taxon>
        <taxon>Actinomycetota</taxon>
        <taxon>Actinomycetes</taxon>
        <taxon>Catenulisporales</taxon>
        <taxon>Catenulisporaceae</taxon>
        <taxon>Catenulispora</taxon>
    </lineage>
</organism>
<dbReference type="CDD" id="cd00609">
    <property type="entry name" value="AAT_like"/>
    <property type="match status" value="1"/>
</dbReference>
<comment type="cofactor">
    <cofactor evidence="1">
        <name>pyridoxal 5'-phosphate</name>
        <dbReference type="ChEBI" id="CHEBI:597326"/>
    </cofactor>
</comment>
<dbReference type="InterPro" id="IPR004839">
    <property type="entry name" value="Aminotransferase_I/II_large"/>
</dbReference>
<reference evidence="6 7" key="1">
    <citation type="submission" date="2020-02" db="EMBL/GenBank/DDBJ databases">
        <title>Acidophilic actinobacteria isolated from forest soil.</title>
        <authorList>
            <person name="Golinska P."/>
        </authorList>
    </citation>
    <scope>NUCLEOTIDE SEQUENCE [LARGE SCALE GENOMIC DNA]</scope>
    <source>
        <strain evidence="6 7">NL8</strain>
    </source>
</reference>
<evidence type="ECO:0000259" key="5">
    <source>
        <dbReference type="Pfam" id="PF00155"/>
    </source>
</evidence>
<dbReference type="PANTHER" id="PTHR42790:SF19">
    <property type="entry name" value="KYNURENINE_ALPHA-AMINOADIPATE AMINOTRANSFERASE, MITOCHONDRIAL"/>
    <property type="match status" value="1"/>
</dbReference>
<name>A0ABS5L2D0_9ACTN</name>
<dbReference type="GO" id="GO:0008483">
    <property type="term" value="F:transaminase activity"/>
    <property type="evidence" value="ECO:0007669"/>
    <property type="project" value="UniProtKB-KW"/>
</dbReference>
<dbReference type="EMBL" id="JAAFYZ010000186">
    <property type="protein sequence ID" value="MBS2552392.1"/>
    <property type="molecule type" value="Genomic_DNA"/>
</dbReference>
<evidence type="ECO:0000256" key="4">
    <source>
        <dbReference type="ARBA" id="ARBA00022898"/>
    </source>
</evidence>
<dbReference type="InterPro" id="IPR050859">
    <property type="entry name" value="Class-I_PLP-dep_aminotransf"/>
</dbReference>
<dbReference type="Pfam" id="PF00155">
    <property type="entry name" value="Aminotran_1_2"/>
    <property type="match status" value="1"/>
</dbReference>
<evidence type="ECO:0000313" key="7">
    <source>
        <dbReference type="Proteomes" id="UP000730482"/>
    </source>
</evidence>
<accession>A0ABS5L2D0</accession>
<protein>
    <submittedName>
        <fullName evidence="6">PLP-dependent aminotransferase family protein</fullName>
    </submittedName>
</protein>
<keyword evidence="2 6" id="KW-0032">Aminotransferase</keyword>
<evidence type="ECO:0000313" key="6">
    <source>
        <dbReference type="EMBL" id="MBS2552392.1"/>
    </source>
</evidence>
<keyword evidence="4" id="KW-0663">Pyridoxal phosphate</keyword>
<keyword evidence="7" id="KW-1185">Reference proteome</keyword>
<evidence type="ECO:0000256" key="2">
    <source>
        <dbReference type="ARBA" id="ARBA00022576"/>
    </source>
</evidence>
<feature type="domain" description="Aminotransferase class I/classII large" evidence="5">
    <location>
        <begin position="68"/>
        <end position="401"/>
    </location>
</feature>
<evidence type="ECO:0000256" key="1">
    <source>
        <dbReference type="ARBA" id="ARBA00001933"/>
    </source>
</evidence>
<dbReference type="InterPro" id="IPR015424">
    <property type="entry name" value="PyrdxlP-dep_Trfase"/>
</dbReference>